<dbReference type="GO" id="GO:0006382">
    <property type="term" value="P:adenosine to inosine editing"/>
    <property type="evidence" value="ECO:0007669"/>
    <property type="project" value="TreeGrafter"/>
</dbReference>
<feature type="domain" description="DRBM" evidence="3">
    <location>
        <begin position="414"/>
        <end position="490"/>
    </location>
</feature>
<dbReference type="GO" id="GO:0006396">
    <property type="term" value="P:RNA processing"/>
    <property type="evidence" value="ECO:0007669"/>
    <property type="project" value="InterPro"/>
</dbReference>
<dbReference type="PANTHER" id="PTHR10910">
    <property type="entry name" value="EUKARYOTE SPECIFIC DSRNA BINDING PROTEIN"/>
    <property type="match status" value="1"/>
</dbReference>
<evidence type="ECO:0000259" key="3">
    <source>
        <dbReference type="PROSITE" id="PS50137"/>
    </source>
</evidence>
<feature type="domain" description="DRBM" evidence="3">
    <location>
        <begin position="187"/>
        <end position="259"/>
    </location>
</feature>
<dbReference type="CDD" id="cd00048">
    <property type="entry name" value="DSRM_SF"/>
    <property type="match status" value="1"/>
</dbReference>
<dbReference type="PROSITE" id="PS50141">
    <property type="entry name" value="A_DEAMIN_EDITASE"/>
    <property type="match status" value="1"/>
</dbReference>
<feature type="compositionally biased region" description="Polar residues" evidence="2">
    <location>
        <begin position="152"/>
        <end position="171"/>
    </location>
</feature>
<dbReference type="PANTHER" id="PTHR10910:SF144">
    <property type="entry name" value="A TO I EDITASE DOMAIN-CONTAINING PROTEIN-RELATED"/>
    <property type="match status" value="1"/>
</dbReference>
<name>A0A915K7I2_ROMCU</name>
<dbReference type="PROSITE" id="PS50137">
    <property type="entry name" value="DS_RBD"/>
    <property type="match status" value="3"/>
</dbReference>
<feature type="compositionally biased region" description="Polar residues" evidence="2">
    <location>
        <begin position="131"/>
        <end position="140"/>
    </location>
</feature>
<dbReference type="InterPro" id="IPR002466">
    <property type="entry name" value="A_deamin"/>
</dbReference>
<evidence type="ECO:0000256" key="2">
    <source>
        <dbReference type="SAM" id="MobiDB-lite"/>
    </source>
</evidence>
<organism evidence="5 6">
    <name type="scientific">Romanomermis culicivorax</name>
    <name type="common">Nematode worm</name>
    <dbReference type="NCBI Taxonomy" id="13658"/>
    <lineage>
        <taxon>Eukaryota</taxon>
        <taxon>Metazoa</taxon>
        <taxon>Ecdysozoa</taxon>
        <taxon>Nematoda</taxon>
        <taxon>Enoplea</taxon>
        <taxon>Dorylaimia</taxon>
        <taxon>Mermithida</taxon>
        <taxon>Mermithoidea</taxon>
        <taxon>Mermithidae</taxon>
        <taxon>Romanomermis</taxon>
    </lineage>
</organism>
<protein>
    <submittedName>
        <fullName evidence="6">Uncharacterized protein</fullName>
    </submittedName>
</protein>
<dbReference type="GO" id="GO:0005730">
    <property type="term" value="C:nucleolus"/>
    <property type="evidence" value="ECO:0007669"/>
    <property type="project" value="TreeGrafter"/>
</dbReference>
<dbReference type="SMART" id="SM00552">
    <property type="entry name" value="ADEAMc"/>
    <property type="match status" value="1"/>
</dbReference>
<dbReference type="Pfam" id="PF00035">
    <property type="entry name" value="dsrm"/>
    <property type="match status" value="1"/>
</dbReference>
<dbReference type="Gene3D" id="3.30.160.20">
    <property type="match status" value="2"/>
</dbReference>
<dbReference type="GO" id="GO:0003725">
    <property type="term" value="F:double-stranded RNA binding"/>
    <property type="evidence" value="ECO:0007669"/>
    <property type="project" value="TreeGrafter"/>
</dbReference>
<evidence type="ECO:0000256" key="1">
    <source>
        <dbReference type="PROSITE-ProRule" id="PRU00266"/>
    </source>
</evidence>
<dbReference type="InterPro" id="IPR014720">
    <property type="entry name" value="dsRBD_dom"/>
</dbReference>
<proteinExistence type="predicted"/>
<evidence type="ECO:0000259" key="4">
    <source>
        <dbReference type="PROSITE" id="PS50141"/>
    </source>
</evidence>
<dbReference type="GO" id="GO:0005737">
    <property type="term" value="C:cytoplasm"/>
    <property type="evidence" value="ECO:0007669"/>
    <property type="project" value="TreeGrafter"/>
</dbReference>
<dbReference type="SUPFAM" id="SSF54768">
    <property type="entry name" value="dsRNA-binding domain-like"/>
    <property type="match status" value="2"/>
</dbReference>
<dbReference type="SMART" id="SM00358">
    <property type="entry name" value="DSRM"/>
    <property type="match status" value="2"/>
</dbReference>
<evidence type="ECO:0000313" key="6">
    <source>
        <dbReference type="WBParaSite" id="nRc.2.0.1.t34303-RA"/>
    </source>
</evidence>
<dbReference type="Pfam" id="PF02137">
    <property type="entry name" value="A_deamin"/>
    <property type="match status" value="2"/>
</dbReference>
<dbReference type="WBParaSite" id="nRc.2.0.1.t34303-RA">
    <property type="protein sequence ID" value="nRc.2.0.1.t34303-RA"/>
    <property type="gene ID" value="nRc.2.0.1.g34303"/>
</dbReference>
<feature type="domain" description="DRBM" evidence="3">
    <location>
        <begin position="51"/>
        <end position="120"/>
    </location>
</feature>
<feature type="domain" description="A to I editase" evidence="4">
    <location>
        <begin position="577"/>
        <end position="955"/>
    </location>
</feature>
<dbReference type="GO" id="GO:0008251">
    <property type="term" value="F:tRNA-specific adenosine deaminase activity"/>
    <property type="evidence" value="ECO:0007669"/>
    <property type="project" value="TreeGrafter"/>
</dbReference>
<dbReference type="Proteomes" id="UP000887565">
    <property type="component" value="Unplaced"/>
</dbReference>
<reference evidence="6" key="1">
    <citation type="submission" date="2022-11" db="UniProtKB">
        <authorList>
            <consortium name="WormBaseParasite"/>
        </authorList>
    </citation>
    <scope>IDENTIFICATION</scope>
</reference>
<keyword evidence="5" id="KW-1185">Reference proteome</keyword>
<dbReference type="GO" id="GO:0003726">
    <property type="term" value="F:double-stranded RNA adenosine deaminase activity"/>
    <property type="evidence" value="ECO:0007669"/>
    <property type="project" value="TreeGrafter"/>
</dbReference>
<dbReference type="AlphaFoldDB" id="A0A915K7I2"/>
<evidence type="ECO:0000313" key="5">
    <source>
        <dbReference type="Proteomes" id="UP000887565"/>
    </source>
</evidence>
<feature type="region of interest" description="Disordered" evidence="2">
    <location>
        <begin position="131"/>
        <end position="171"/>
    </location>
</feature>
<keyword evidence="1" id="KW-0694">RNA-binding</keyword>
<accession>A0A915K7I2</accession>
<sequence length="962" mass="106747">MRANFVPAGWQAPQNPSVPAMMKTPASVVAALSSSTTPPNQAVPPLSSVANAITLLNQHFQTMSQMMTYDLLEAASKANDNKPLFKCTVKTVDKEFAATGPSKKIAKHNLAVQVLEHHKIVAPGTFPVLTPENNYGQSTTSKKRPADDICDQSLNSSGSAPVNGQQSTEARNYTKRQKLLEKLDANNYLQIFQEMCTLLGERYKPKFEYASASQPDAKPHEVVFSAVLTVGDKQLTSKGMGKRFLKQYLVKKALKELFDIEIDKDLKEREKAEILNLLSLHGNSNLRQILQLFAGRHCLKFKMEHLDTAGDSPNPLLKVEDANVSQGANLTTKLREYGLKCTFGEETFEHVSVVSKKDCQEQLFAKLCKKVFDLDWSDIAVHLSKSTPVATKFNNMEGGRVSTIGGVGALEGKNPVSLLHELASKNNMNVSFSDADASTASLVSDYRPPPAETKFCVLATMNEHKSVGYGATKRGAKQDAAVRLLKIVFSLDLQNNQMYTLPPADKEERKRLTKKEKFLAMAGDGDPDRLFAAKIAYYSKTKYAQILEEFNVVPSSTFAAFLIRDAEKIDNEFNVISIGSGSRVSSARSATLGTSLNDCHGAVLARRGLVLYFYDQLMLLTTPKASESIFEPAVPVERDPSVGLPVFDPFEQGMYRLKKRFTVHLYDSRIPPGDASADQYDVTYRHSLRCYQQDGISTIPIACLEKQMNQANFPIYTNEPMNNSMANRSMSLSDKMLKWNVLGVQGALLSLYLEPIYISSFVIGQDFSKSSIKKSILSRFDTSGWSLVKSGAKPSDPINKYDPHCPNLLSFEYDLMKIQAKQEDISKNKYSATEGGSKGGAFSARDAFLMSDDLKTPTDYGLTWQCCVPIVEFVLQETGLDLNRKPSRLSKQNIFDQYTKLRQALPILKTSNTMFYGEAKQTSAAYVSAKSRFKSLLKTNNMGGWLQKSDSVDRFTLPWLSD</sequence>